<dbReference type="EMBL" id="LK996017">
    <property type="protein sequence ID" value="CDX05205.1"/>
    <property type="molecule type" value="Genomic_DNA"/>
</dbReference>
<sequence length="31" mass="3332">MEGPILGSKALPFRMKTVILNKEGEGEFPAA</sequence>
<reference evidence="1" key="1">
    <citation type="submission" date="2014-07" db="EMBL/GenBank/DDBJ databases">
        <authorList>
            <person name="Hornung V.Bastian."/>
        </authorList>
    </citation>
    <scope>NUCLEOTIDE SEQUENCE</scope>
    <source>
        <strain evidence="1">PCE-S</strain>
    </source>
</reference>
<accession>A0A098BA06</accession>
<gene>
    <name evidence="1" type="ORF">DPCES_5319</name>
</gene>
<dbReference type="AlphaFoldDB" id="A0A098BA06"/>
<evidence type="ECO:0000313" key="1">
    <source>
        <dbReference type="EMBL" id="CDX05205.1"/>
    </source>
</evidence>
<proteinExistence type="predicted"/>
<dbReference type="PATRIC" id="fig|49338.4.peg.5725"/>
<name>A0A098BA06_DESHA</name>
<organism evidence="1">
    <name type="scientific">Desulfitobacterium hafniense</name>
    <name type="common">Desulfitobacterium frappieri</name>
    <dbReference type="NCBI Taxonomy" id="49338"/>
    <lineage>
        <taxon>Bacteria</taxon>
        <taxon>Bacillati</taxon>
        <taxon>Bacillota</taxon>
        <taxon>Clostridia</taxon>
        <taxon>Eubacteriales</taxon>
        <taxon>Desulfitobacteriaceae</taxon>
        <taxon>Desulfitobacterium</taxon>
    </lineage>
</organism>
<protein>
    <submittedName>
        <fullName evidence="1">Uncharacterized protein</fullName>
    </submittedName>
</protein>